<dbReference type="EMBL" id="JBIRGH010000001">
    <property type="protein sequence ID" value="MFH8583275.1"/>
    <property type="molecule type" value="Genomic_DNA"/>
</dbReference>
<dbReference type="InterPro" id="IPR010282">
    <property type="entry name" value="Uncharacterised_HutD/Ves"/>
</dbReference>
<accession>A0ABW7R5E5</accession>
<organism evidence="1 2">
    <name type="scientific">Streptomyces celluloflavus</name>
    <dbReference type="NCBI Taxonomy" id="58344"/>
    <lineage>
        <taxon>Bacteria</taxon>
        <taxon>Bacillati</taxon>
        <taxon>Actinomycetota</taxon>
        <taxon>Actinomycetes</taxon>
        <taxon>Kitasatosporales</taxon>
        <taxon>Streptomycetaceae</taxon>
        <taxon>Streptomyces</taxon>
    </lineage>
</organism>
<keyword evidence="2" id="KW-1185">Reference proteome</keyword>
<comment type="caution">
    <text evidence="1">The sequence shown here is derived from an EMBL/GenBank/DDBJ whole genome shotgun (WGS) entry which is preliminary data.</text>
</comment>
<reference evidence="1 2" key="1">
    <citation type="submission" date="2024-10" db="EMBL/GenBank/DDBJ databases">
        <title>The Natural Products Discovery Center: Release of the First 8490 Sequenced Strains for Exploring Actinobacteria Biosynthetic Diversity.</title>
        <authorList>
            <person name="Kalkreuter E."/>
            <person name="Kautsar S.A."/>
            <person name="Yang D."/>
            <person name="Bader C.D."/>
            <person name="Teijaro C.N."/>
            <person name="Fluegel L."/>
            <person name="Davis C.M."/>
            <person name="Simpson J.R."/>
            <person name="Lauterbach L."/>
            <person name="Steele A.D."/>
            <person name="Gui C."/>
            <person name="Meng S."/>
            <person name="Li G."/>
            <person name="Viehrig K."/>
            <person name="Ye F."/>
            <person name="Su P."/>
            <person name="Kiefer A.F."/>
            <person name="Nichols A."/>
            <person name="Cepeda A.J."/>
            <person name="Yan W."/>
            <person name="Fan B."/>
            <person name="Jiang Y."/>
            <person name="Adhikari A."/>
            <person name="Zheng C.-J."/>
            <person name="Schuster L."/>
            <person name="Cowan T.M."/>
            <person name="Smanski M.J."/>
            <person name="Chevrette M.G."/>
            <person name="De Carvalho L.P.S."/>
            <person name="Shen B."/>
        </authorList>
    </citation>
    <scope>NUCLEOTIDE SEQUENCE [LARGE SCALE GENOMIC DNA]</scope>
    <source>
        <strain evidence="1 2">NPDC018013</strain>
    </source>
</reference>
<gene>
    <name evidence="1" type="ORF">ACH4GP_02615</name>
</gene>
<dbReference type="SUPFAM" id="SSF51182">
    <property type="entry name" value="RmlC-like cupins"/>
    <property type="match status" value="1"/>
</dbReference>
<proteinExistence type="predicted"/>
<dbReference type="InterPro" id="IPR011051">
    <property type="entry name" value="RmlC_Cupin_sf"/>
</dbReference>
<dbReference type="CDD" id="cd20293">
    <property type="entry name" value="cupin_HutD_N"/>
    <property type="match status" value="1"/>
</dbReference>
<dbReference type="Gene3D" id="2.60.120.10">
    <property type="entry name" value="Jelly Rolls"/>
    <property type="match status" value="1"/>
</dbReference>
<protein>
    <submittedName>
        <fullName evidence="1">HutD family protein</fullName>
    </submittedName>
</protein>
<dbReference type="RefSeq" id="WP_397670860.1">
    <property type="nucleotide sequence ID" value="NZ_JBIRGH010000001.1"/>
</dbReference>
<name>A0ABW7R5E5_9ACTN</name>
<dbReference type="PANTHER" id="PTHR37943">
    <property type="entry name" value="PROTEIN VES"/>
    <property type="match status" value="1"/>
</dbReference>
<dbReference type="PANTHER" id="PTHR37943:SF1">
    <property type="entry name" value="PROTEIN VES"/>
    <property type="match status" value="1"/>
</dbReference>
<dbReference type="Pfam" id="PF05962">
    <property type="entry name" value="HutD"/>
    <property type="match status" value="1"/>
</dbReference>
<sequence>MSGAGDELGPSRILRAAGRTAVAWRNGGGVTREVAVHPPGAGWDTFDWRVSLAEVTADGPYSPLPGVRRILTVVAGAGTELTVAGASRLRADRYRPLAFPGGAATAGRLLHGPVVNLNVMLREGRARATVEMVRGSRRVAAGPGSGAGSGTDGGRSAGHGVLVMALEGPTRLSAPGEPVVTLERFDAVWLAGARAAAAELGTDGVAAVVTLSA</sequence>
<dbReference type="Proteomes" id="UP001610990">
    <property type="component" value="Unassembled WGS sequence"/>
</dbReference>
<evidence type="ECO:0000313" key="2">
    <source>
        <dbReference type="Proteomes" id="UP001610990"/>
    </source>
</evidence>
<evidence type="ECO:0000313" key="1">
    <source>
        <dbReference type="EMBL" id="MFH8583275.1"/>
    </source>
</evidence>
<dbReference type="InterPro" id="IPR014710">
    <property type="entry name" value="RmlC-like_jellyroll"/>
</dbReference>